<comment type="caution">
    <text evidence="2">The sequence shown here is derived from an EMBL/GenBank/DDBJ whole genome shotgun (WGS) entry which is preliminary data.</text>
</comment>
<organism evidence="2 3">
    <name type="scientific">Protopolystoma xenopodis</name>
    <dbReference type="NCBI Taxonomy" id="117903"/>
    <lineage>
        <taxon>Eukaryota</taxon>
        <taxon>Metazoa</taxon>
        <taxon>Spiralia</taxon>
        <taxon>Lophotrochozoa</taxon>
        <taxon>Platyhelminthes</taxon>
        <taxon>Monogenea</taxon>
        <taxon>Polyopisthocotylea</taxon>
        <taxon>Polystomatidea</taxon>
        <taxon>Polystomatidae</taxon>
        <taxon>Protopolystoma</taxon>
    </lineage>
</organism>
<gene>
    <name evidence="2" type="ORF">PXEA_LOCUS18357</name>
</gene>
<reference evidence="2" key="1">
    <citation type="submission" date="2018-11" db="EMBL/GenBank/DDBJ databases">
        <authorList>
            <consortium name="Pathogen Informatics"/>
        </authorList>
    </citation>
    <scope>NUCLEOTIDE SEQUENCE</scope>
</reference>
<evidence type="ECO:0000313" key="3">
    <source>
        <dbReference type="Proteomes" id="UP000784294"/>
    </source>
</evidence>
<sequence length="179" mass="19567">MLSSHLGLVINSTRPNSTGFDDKFVSSRHTSSVFRWASLNPFIHVGQWLLQAEPSGSYHDSNSETASNAIAAWRQLTTRGLLDITGRRILAMASAKTDFCRNTLPKQAHPSAGHMDTGQDDVEEEEKEAAAMKNVWIPAAGSASLARLAADATEPRLACCLPDHSLSIPRKFLMYGVMR</sequence>
<protein>
    <submittedName>
        <fullName evidence="2">Uncharacterized protein</fullName>
    </submittedName>
</protein>
<evidence type="ECO:0000313" key="2">
    <source>
        <dbReference type="EMBL" id="VEL24917.1"/>
    </source>
</evidence>
<feature type="compositionally biased region" description="Acidic residues" evidence="1">
    <location>
        <begin position="118"/>
        <end position="127"/>
    </location>
</feature>
<name>A0A448X0T6_9PLAT</name>
<dbReference type="EMBL" id="CAAALY010070559">
    <property type="protein sequence ID" value="VEL24917.1"/>
    <property type="molecule type" value="Genomic_DNA"/>
</dbReference>
<dbReference type="Proteomes" id="UP000784294">
    <property type="component" value="Unassembled WGS sequence"/>
</dbReference>
<evidence type="ECO:0000256" key="1">
    <source>
        <dbReference type="SAM" id="MobiDB-lite"/>
    </source>
</evidence>
<dbReference type="AlphaFoldDB" id="A0A448X0T6"/>
<feature type="region of interest" description="Disordered" evidence="1">
    <location>
        <begin position="103"/>
        <end position="129"/>
    </location>
</feature>
<proteinExistence type="predicted"/>
<keyword evidence="3" id="KW-1185">Reference proteome</keyword>
<accession>A0A448X0T6</accession>